<evidence type="ECO:0000313" key="21">
    <source>
        <dbReference type="EMBL" id="KRN65141.1"/>
    </source>
</evidence>
<evidence type="ECO:0000256" key="9">
    <source>
        <dbReference type="ARBA" id="ARBA00022598"/>
    </source>
</evidence>
<evidence type="ECO:0000256" key="8">
    <source>
        <dbReference type="ARBA" id="ARBA00019357"/>
    </source>
</evidence>
<dbReference type="EC" id="6.3.2.17" evidence="7"/>
<dbReference type="PANTHER" id="PTHR11136">
    <property type="entry name" value="FOLYLPOLYGLUTAMATE SYNTHASE-RELATED"/>
    <property type="match status" value="1"/>
</dbReference>
<dbReference type="PANTHER" id="PTHR11136:SF0">
    <property type="entry name" value="DIHYDROFOLATE SYNTHETASE-RELATED"/>
    <property type="match status" value="1"/>
</dbReference>
<feature type="domain" description="Mur ligase C-terminal" evidence="19">
    <location>
        <begin position="307"/>
        <end position="429"/>
    </location>
</feature>
<dbReference type="Gene3D" id="3.40.1190.10">
    <property type="entry name" value="Mur-like, catalytic domain"/>
    <property type="match status" value="1"/>
</dbReference>
<dbReference type="AlphaFoldDB" id="A0A0R2IR15"/>
<dbReference type="GO" id="GO:0046656">
    <property type="term" value="P:folic acid biosynthetic process"/>
    <property type="evidence" value="ECO:0007669"/>
    <property type="project" value="UniProtKB-KW"/>
</dbReference>
<evidence type="ECO:0000256" key="18">
    <source>
        <dbReference type="PIRNR" id="PIRNR001563"/>
    </source>
</evidence>
<protein>
    <recommendedName>
        <fullName evidence="8">Dihydrofolate synthase/folylpolyglutamate synthase</fullName>
        <ecNumber evidence="6">6.3.2.12</ecNumber>
        <ecNumber evidence="7">6.3.2.17</ecNumber>
    </recommendedName>
    <alternativeName>
        <fullName evidence="15">Tetrahydrofolylpolyglutamate synthase</fullName>
    </alternativeName>
</protein>
<evidence type="ECO:0000256" key="2">
    <source>
        <dbReference type="ARBA" id="ARBA00004799"/>
    </source>
</evidence>
<comment type="caution">
    <text evidence="21">The sequence shown here is derived from an EMBL/GenBank/DDBJ whole genome shotgun (WGS) entry which is preliminary data.</text>
</comment>
<sequence length="444" mass="49976">MSNVTIVKNYEEALAFIHGRTKFKKIPTLKRMQTFMKALGNPETKIKAIHIAGTNGKGSTLTFLRSMLQESGYRVGTFTSPFLTRFNERISVDGVPISDDEILRIIQKLIPVIDHLDATLPEGGPTEFEIVTAMMFSYFAEGHADVVLIEVGIGGLYDSTNVVNPALSVITNIGFDHMKLLGNTLGKIAAQKAGIIKKGVPVVAGQLNEEPLAVIEKVAEKKQSLLFRFGQEYQATHRHYQELWIQKFDFTTHHVQFKDLRIKMLGNYQINNAAAALQAYLVFMDQEKLPILEKNIRKGLANAFWPGRFEKVNEQPLVVLDGAHNEPAFEEITQLLHTHFRQYEIYVVIAILEDKQYHKMIQTLGKLKNVHLIATTFAGPGSRKVADLQELTKNVQTANPILKQENWQLAIAQATQIMSEDDLLLITGSLYFISDARKLFVEDN</sequence>
<name>A0A0R2IR15_9LACO</name>
<dbReference type="GO" id="GO:0005737">
    <property type="term" value="C:cytoplasm"/>
    <property type="evidence" value="ECO:0007669"/>
    <property type="project" value="TreeGrafter"/>
</dbReference>
<dbReference type="InterPro" id="IPR036565">
    <property type="entry name" value="Mur-like_cat_sf"/>
</dbReference>
<dbReference type="PROSITE" id="PS01012">
    <property type="entry name" value="FOLYLPOLYGLU_SYNT_2"/>
    <property type="match status" value="1"/>
</dbReference>
<evidence type="ECO:0000313" key="22">
    <source>
        <dbReference type="Proteomes" id="UP000051568"/>
    </source>
</evidence>
<comment type="pathway">
    <text evidence="2">Cofactor biosynthesis; tetrahydrofolate biosynthesis; 7,8-dihydrofolate from 2-amino-4-hydroxy-6-hydroxymethyl-7,8-dihydropteridine diphosphate and 4-aminobenzoate: step 2/2.</text>
</comment>
<dbReference type="InterPro" id="IPR004101">
    <property type="entry name" value="Mur_ligase_C"/>
</dbReference>
<evidence type="ECO:0000259" key="20">
    <source>
        <dbReference type="Pfam" id="PF08245"/>
    </source>
</evidence>
<comment type="similarity">
    <text evidence="4 18">Belongs to the folylpolyglutamate synthase family.</text>
</comment>
<evidence type="ECO:0000256" key="15">
    <source>
        <dbReference type="ARBA" id="ARBA00030592"/>
    </source>
</evidence>
<dbReference type="EMBL" id="JQBR01000012">
    <property type="protein sequence ID" value="KRN65141.1"/>
    <property type="molecule type" value="Genomic_DNA"/>
</dbReference>
<dbReference type="GO" id="GO:0008841">
    <property type="term" value="F:dihydrofolate synthase activity"/>
    <property type="evidence" value="ECO:0007669"/>
    <property type="project" value="UniProtKB-EC"/>
</dbReference>
<comment type="pathway">
    <text evidence="3">Cofactor biosynthesis; tetrahydrofolylpolyglutamate biosynthesis.</text>
</comment>
<dbReference type="PROSITE" id="PS01011">
    <property type="entry name" value="FOLYLPOLYGLU_SYNT_1"/>
    <property type="match status" value="1"/>
</dbReference>
<dbReference type="GO" id="GO:0046872">
    <property type="term" value="F:metal ion binding"/>
    <property type="evidence" value="ECO:0007669"/>
    <property type="project" value="UniProtKB-KW"/>
</dbReference>
<evidence type="ECO:0000256" key="14">
    <source>
        <dbReference type="ARBA" id="ARBA00022909"/>
    </source>
</evidence>
<dbReference type="Pfam" id="PF08245">
    <property type="entry name" value="Mur_ligase_M"/>
    <property type="match status" value="1"/>
</dbReference>
<keyword evidence="14" id="KW-0289">Folate biosynthesis</keyword>
<dbReference type="Proteomes" id="UP000051568">
    <property type="component" value="Unassembled WGS sequence"/>
</dbReference>
<dbReference type="STRING" id="319652.IV80_GL000498"/>
<evidence type="ECO:0000256" key="16">
    <source>
        <dbReference type="ARBA" id="ARBA00047493"/>
    </source>
</evidence>
<evidence type="ECO:0000256" key="11">
    <source>
        <dbReference type="ARBA" id="ARBA00022741"/>
    </source>
</evidence>
<keyword evidence="13" id="KW-0460">Magnesium</keyword>
<dbReference type="PIRSF" id="PIRSF001563">
    <property type="entry name" value="Folylpolyglu_synth"/>
    <property type="match status" value="1"/>
</dbReference>
<evidence type="ECO:0000256" key="7">
    <source>
        <dbReference type="ARBA" id="ARBA00013025"/>
    </source>
</evidence>
<keyword evidence="11 18" id="KW-0547">Nucleotide-binding</keyword>
<dbReference type="Gene3D" id="3.90.190.20">
    <property type="entry name" value="Mur ligase, C-terminal domain"/>
    <property type="match status" value="1"/>
</dbReference>
<comment type="cofactor">
    <cofactor evidence="1">
        <name>Mg(2+)</name>
        <dbReference type="ChEBI" id="CHEBI:18420"/>
    </cofactor>
</comment>
<keyword evidence="22" id="KW-1185">Reference proteome</keyword>
<dbReference type="InterPro" id="IPR018109">
    <property type="entry name" value="Folylpolyglutamate_synth_CS"/>
</dbReference>
<comment type="catalytic activity">
    <reaction evidence="17">
        <text>7,8-dihydropteroate + L-glutamate + ATP = 7,8-dihydrofolate + ADP + phosphate + H(+)</text>
        <dbReference type="Rhea" id="RHEA:23584"/>
        <dbReference type="ChEBI" id="CHEBI:15378"/>
        <dbReference type="ChEBI" id="CHEBI:17839"/>
        <dbReference type="ChEBI" id="CHEBI:29985"/>
        <dbReference type="ChEBI" id="CHEBI:30616"/>
        <dbReference type="ChEBI" id="CHEBI:43474"/>
        <dbReference type="ChEBI" id="CHEBI:57451"/>
        <dbReference type="ChEBI" id="CHEBI:456216"/>
        <dbReference type="EC" id="6.3.2.12"/>
    </reaction>
</comment>
<dbReference type="SUPFAM" id="SSF53244">
    <property type="entry name" value="MurD-like peptide ligases, peptide-binding domain"/>
    <property type="match status" value="1"/>
</dbReference>
<dbReference type="NCBIfam" id="TIGR01499">
    <property type="entry name" value="folC"/>
    <property type="match status" value="1"/>
</dbReference>
<reference evidence="21 22" key="1">
    <citation type="journal article" date="2015" name="Genome Announc.">
        <title>Expanding the biotechnology potential of lactobacilli through comparative genomics of 213 strains and associated genera.</title>
        <authorList>
            <person name="Sun Z."/>
            <person name="Harris H.M."/>
            <person name="McCann A."/>
            <person name="Guo C."/>
            <person name="Argimon S."/>
            <person name="Zhang W."/>
            <person name="Yang X."/>
            <person name="Jeffery I.B."/>
            <person name="Cooney J.C."/>
            <person name="Kagawa T.F."/>
            <person name="Liu W."/>
            <person name="Song Y."/>
            <person name="Salvetti E."/>
            <person name="Wrobel A."/>
            <person name="Rasinkangas P."/>
            <person name="Parkhill J."/>
            <person name="Rea M.C."/>
            <person name="O'Sullivan O."/>
            <person name="Ritari J."/>
            <person name="Douillard F.P."/>
            <person name="Paul Ross R."/>
            <person name="Yang R."/>
            <person name="Briner A.E."/>
            <person name="Felis G.E."/>
            <person name="de Vos W.M."/>
            <person name="Barrangou R."/>
            <person name="Klaenhammer T.R."/>
            <person name="Caufield P.W."/>
            <person name="Cui Y."/>
            <person name="Zhang H."/>
            <person name="O'Toole P.W."/>
        </authorList>
    </citation>
    <scope>NUCLEOTIDE SEQUENCE [LARGE SCALE GENOMIC DNA]</scope>
    <source>
        <strain evidence="21 22">DSM 17757</strain>
    </source>
</reference>
<evidence type="ECO:0000256" key="3">
    <source>
        <dbReference type="ARBA" id="ARBA00005150"/>
    </source>
</evidence>
<evidence type="ECO:0000256" key="17">
    <source>
        <dbReference type="ARBA" id="ARBA00049161"/>
    </source>
</evidence>
<feature type="domain" description="Mur ligase central" evidence="20">
    <location>
        <begin position="51"/>
        <end position="278"/>
    </location>
</feature>
<proteinExistence type="inferred from homology"/>
<dbReference type="InterPro" id="IPR001645">
    <property type="entry name" value="Folylpolyglutamate_synth"/>
</dbReference>
<keyword evidence="10" id="KW-0479">Metal-binding</keyword>
<dbReference type="InterPro" id="IPR013221">
    <property type="entry name" value="Mur_ligase_cen"/>
</dbReference>
<organism evidence="21 22">
    <name type="scientific">Pediococcus cellicola</name>
    <dbReference type="NCBI Taxonomy" id="319652"/>
    <lineage>
        <taxon>Bacteria</taxon>
        <taxon>Bacillati</taxon>
        <taxon>Bacillota</taxon>
        <taxon>Bacilli</taxon>
        <taxon>Lactobacillales</taxon>
        <taxon>Lactobacillaceae</taxon>
        <taxon>Pediococcus</taxon>
    </lineage>
</organism>
<evidence type="ECO:0000256" key="13">
    <source>
        <dbReference type="ARBA" id="ARBA00022842"/>
    </source>
</evidence>
<dbReference type="EC" id="6.3.2.12" evidence="6"/>
<evidence type="ECO:0000256" key="12">
    <source>
        <dbReference type="ARBA" id="ARBA00022840"/>
    </source>
</evidence>
<dbReference type="InterPro" id="IPR036615">
    <property type="entry name" value="Mur_ligase_C_dom_sf"/>
</dbReference>
<evidence type="ECO:0000256" key="6">
    <source>
        <dbReference type="ARBA" id="ARBA00013023"/>
    </source>
</evidence>
<evidence type="ECO:0000256" key="10">
    <source>
        <dbReference type="ARBA" id="ARBA00022723"/>
    </source>
</evidence>
<dbReference type="SUPFAM" id="SSF53623">
    <property type="entry name" value="MurD-like peptide ligases, catalytic domain"/>
    <property type="match status" value="1"/>
</dbReference>
<evidence type="ECO:0000256" key="1">
    <source>
        <dbReference type="ARBA" id="ARBA00001946"/>
    </source>
</evidence>
<dbReference type="GO" id="GO:0005524">
    <property type="term" value="F:ATP binding"/>
    <property type="evidence" value="ECO:0007669"/>
    <property type="project" value="UniProtKB-KW"/>
</dbReference>
<keyword evidence="12 18" id="KW-0067">ATP-binding</keyword>
<comment type="subunit">
    <text evidence="5">Monomer.</text>
</comment>
<evidence type="ECO:0000259" key="19">
    <source>
        <dbReference type="Pfam" id="PF02875"/>
    </source>
</evidence>
<dbReference type="FunFam" id="3.40.1190.10:FF:000004">
    <property type="entry name" value="Dihydrofolate synthase/folylpolyglutamate synthase"/>
    <property type="match status" value="1"/>
</dbReference>
<evidence type="ECO:0000256" key="5">
    <source>
        <dbReference type="ARBA" id="ARBA00011245"/>
    </source>
</evidence>
<dbReference type="Pfam" id="PF02875">
    <property type="entry name" value="Mur_ligase_C"/>
    <property type="match status" value="1"/>
</dbReference>
<gene>
    <name evidence="21" type="ORF">IV80_GL000498</name>
</gene>
<keyword evidence="9 18" id="KW-0436">Ligase</keyword>
<accession>A0A0R2IR15</accession>
<dbReference type="PATRIC" id="fig|319652.3.peg.502"/>
<dbReference type="GO" id="GO:0004326">
    <property type="term" value="F:tetrahydrofolylpolyglutamate synthase activity"/>
    <property type="evidence" value="ECO:0007669"/>
    <property type="project" value="UniProtKB-EC"/>
</dbReference>
<comment type="catalytic activity">
    <reaction evidence="16">
        <text>(6S)-5,6,7,8-tetrahydrofolyl-(gamma-L-Glu)(n) + L-glutamate + ATP = (6S)-5,6,7,8-tetrahydrofolyl-(gamma-L-Glu)(n+1) + ADP + phosphate + H(+)</text>
        <dbReference type="Rhea" id="RHEA:10580"/>
        <dbReference type="Rhea" id="RHEA-COMP:14738"/>
        <dbReference type="Rhea" id="RHEA-COMP:14740"/>
        <dbReference type="ChEBI" id="CHEBI:15378"/>
        <dbReference type="ChEBI" id="CHEBI:29985"/>
        <dbReference type="ChEBI" id="CHEBI:30616"/>
        <dbReference type="ChEBI" id="CHEBI:43474"/>
        <dbReference type="ChEBI" id="CHEBI:141005"/>
        <dbReference type="ChEBI" id="CHEBI:456216"/>
        <dbReference type="EC" id="6.3.2.17"/>
    </reaction>
</comment>
<evidence type="ECO:0000256" key="4">
    <source>
        <dbReference type="ARBA" id="ARBA00008276"/>
    </source>
</evidence>